<organism evidence="1 3">
    <name type="scientific">Trichomalopsis sarcophagae</name>
    <dbReference type="NCBI Taxonomy" id="543379"/>
    <lineage>
        <taxon>Eukaryota</taxon>
        <taxon>Metazoa</taxon>
        <taxon>Ecdysozoa</taxon>
        <taxon>Arthropoda</taxon>
        <taxon>Hexapoda</taxon>
        <taxon>Insecta</taxon>
        <taxon>Pterygota</taxon>
        <taxon>Neoptera</taxon>
        <taxon>Endopterygota</taxon>
        <taxon>Hymenoptera</taxon>
        <taxon>Apocrita</taxon>
        <taxon>Proctotrupomorpha</taxon>
        <taxon>Chalcidoidea</taxon>
        <taxon>Pteromalidae</taxon>
        <taxon>Pteromalinae</taxon>
        <taxon>Trichomalopsis</taxon>
    </lineage>
</organism>
<name>A0A232EGA0_9HYME</name>
<keyword evidence="3" id="KW-1185">Reference proteome</keyword>
<dbReference type="EMBL" id="NNAY01000869">
    <property type="protein sequence ID" value="OXU26133.1"/>
    <property type="molecule type" value="Genomic_DNA"/>
</dbReference>
<evidence type="ECO:0000313" key="2">
    <source>
        <dbReference type="EMBL" id="OXU26133.1"/>
    </source>
</evidence>
<dbReference type="AlphaFoldDB" id="A0A232EGA0"/>
<proteinExistence type="predicted"/>
<gene>
    <name evidence="1" type="ORF">TSAR_010341</name>
    <name evidence="2" type="ORF">TSAR_016961</name>
</gene>
<dbReference type="Proteomes" id="UP000215335">
    <property type="component" value="Unassembled WGS sequence"/>
</dbReference>
<accession>A0A232EGA0</accession>
<dbReference type="EMBL" id="NNAY01004828">
    <property type="protein sequence ID" value="OXU17364.1"/>
    <property type="molecule type" value="Genomic_DNA"/>
</dbReference>
<evidence type="ECO:0000313" key="1">
    <source>
        <dbReference type="EMBL" id="OXU17364.1"/>
    </source>
</evidence>
<protein>
    <submittedName>
        <fullName evidence="1">Uncharacterized protein</fullName>
    </submittedName>
</protein>
<evidence type="ECO:0000313" key="3">
    <source>
        <dbReference type="Proteomes" id="UP000215335"/>
    </source>
</evidence>
<sequence>MFFVERDRSAQCQVQQLPLCMAATDINGI</sequence>
<comment type="caution">
    <text evidence="1">The sequence shown here is derived from an EMBL/GenBank/DDBJ whole genome shotgun (WGS) entry which is preliminary data.</text>
</comment>
<reference evidence="1 3" key="1">
    <citation type="journal article" date="2017" name="Curr. Biol.">
        <title>The Evolution of Venom by Co-option of Single-Copy Genes.</title>
        <authorList>
            <person name="Martinson E.O."/>
            <person name="Mrinalini"/>
            <person name="Kelkar Y.D."/>
            <person name="Chang C.H."/>
            <person name="Werren J.H."/>
        </authorList>
    </citation>
    <scope>NUCLEOTIDE SEQUENCE [LARGE SCALE GENOMIC DNA]</scope>
    <source>
        <strain evidence="1 3">Alberta</strain>
        <tissue evidence="1">Whole body</tissue>
    </source>
</reference>